<proteinExistence type="predicted"/>
<accession>A0A836GZZ7</accession>
<reference evidence="2" key="1">
    <citation type="journal article" date="2021" name="Microbiol. Resour. Announc.">
        <title>LGAAP: Leishmaniinae Genome Assembly and Annotation Pipeline.</title>
        <authorList>
            <person name="Almutairi H."/>
            <person name="Urbaniak M.D."/>
            <person name="Bates M.D."/>
            <person name="Jariyapan N."/>
            <person name="Kwakye-Nuako G."/>
            <person name="Thomaz-Soccol V."/>
            <person name="Al-Salem W.S."/>
            <person name="Dillon R.J."/>
            <person name="Bates P.A."/>
            <person name="Gatherer D."/>
        </authorList>
    </citation>
    <scope>NUCLEOTIDE SEQUENCE [LARGE SCALE GENOMIC DNA]</scope>
</reference>
<reference evidence="2" key="2">
    <citation type="journal article" date="2021" name="Sci. Data">
        <title>Chromosome-scale genome sequencing, assembly and annotation of six genomes from subfamily Leishmaniinae.</title>
        <authorList>
            <person name="Almutairi H."/>
            <person name="Urbaniak M.D."/>
            <person name="Bates M.D."/>
            <person name="Jariyapan N."/>
            <person name="Kwakye-Nuako G."/>
            <person name="Thomaz Soccol V."/>
            <person name="Al-Salem W.S."/>
            <person name="Dillon R.J."/>
            <person name="Bates P.A."/>
            <person name="Gatherer D."/>
        </authorList>
    </citation>
    <scope>NUCLEOTIDE SEQUENCE [LARGE SCALE GENOMIC DNA]</scope>
</reference>
<dbReference type="KEGG" id="loi:92356961"/>
<evidence type="ECO:0000313" key="1">
    <source>
        <dbReference type="EMBL" id="KAG5467875.1"/>
    </source>
</evidence>
<name>A0A836GZZ7_9TRYP</name>
<dbReference type="AlphaFoldDB" id="A0A836GZZ7"/>
<dbReference type="RefSeq" id="XP_067059677.1">
    <property type="nucleotide sequence ID" value="XM_067203027.1"/>
</dbReference>
<dbReference type="Proteomes" id="UP000674143">
    <property type="component" value="Unassembled WGS sequence"/>
</dbReference>
<dbReference type="EMBL" id="JAFHLR010000034">
    <property type="protein sequence ID" value="KAG5467875.1"/>
    <property type="molecule type" value="Genomic_DNA"/>
</dbReference>
<organism evidence="1 2">
    <name type="scientific">Leishmania orientalis</name>
    <dbReference type="NCBI Taxonomy" id="2249476"/>
    <lineage>
        <taxon>Eukaryota</taxon>
        <taxon>Discoba</taxon>
        <taxon>Euglenozoa</taxon>
        <taxon>Kinetoplastea</taxon>
        <taxon>Metakinetoplastina</taxon>
        <taxon>Trypanosomatida</taxon>
        <taxon>Trypanosomatidae</taxon>
        <taxon>Leishmaniinae</taxon>
        <taxon>Leishmania</taxon>
    </lineage>
</organism>
<dbReference type="GeneID" id="92356961"/>
<evidence type="ECO:0000313" key="2">
    <source>
        <dbReference type="Proteomes" id="UP000674143"/>
    </source>
</evidence>
<protein>
    <submittedName>
        <fullName evidence="1">Uncharacterized protein</fullName>
    </submittedName>
</protein>
<keyword evidence="2" id="KW-1185">Reference proteome</keyword>
<sequence>MLSSSIAAARDCEKQRQYGLRCALLREEQYRRGSLCSQETNARAQLCVVYVEASDARWALEHARERLTACASESRPPLYTYRYRAGATVSVLPIGQSVKSLHESLDAADDPLTAEVKLLVLWESENRAELEEWEFEERHEMAHEIQCILVAQRERDCVVREYACRRVMSGATSLDWASYPRYEGTTLISGSPQTCALDCVGNQADFGCV</sequence>
<gene>
    <name evidence="1" type="ORF">LSCM4_00961</name>
</gene>
<comment type="caution">
    <text evidence="1">The sequence shown here is derived from an EMBL/GenBank/DDBJ whole genome shotgun (WGS) entry which is preliminary data.</text>
</comment>